<protein>
    <recommendedName>
        <fullName evidence="4">FAD/NAD(P)-binding domain-containing protein</fullName>
    </recommendedName>
</protein>
<evidence type="ECO:0000313" key="3">
    <source>
        <dbReference type="Proteomes" id="UP001165090"/>
    </source>
</evidence>
<sequence length="688" mass="73430">MSRVLLVIEQASCVPDEEQAVIARLKNAGFEVIPAFHKTVYLNSASVQHSGVRGEVSASESTGVLKALEASTCQHGDDSAAWHATIEFPSGLNVIEFVHFVIICCGSGSNAGTLGAPPAAQRHVRIVSSETLRGKQVVVVGDGCEAWDTACAISLLKEGRDVQLMLTANPATSDGPRRSQYYTSPGTNLTRGTTAAAAAPSTAAATGTATEVMGAELLDEARRRALQAALQPHYTLPAPGPLGRALRAPTKRRFWAYVKGKAERAARRIENHGGDENSGSQHLSRPTMIREASVGRVPALFAASTPSDAHLVVWAPSLRDPEVMPFLGQHLKNVLLHGSDSPWAVREQRGVESGRGREGVFAGEKAEKSWWDSGPLLLYRGMVHPDVPGLLFLGLQSHLATSPGFSELQIQWMLALLLRKLTLPPAATMRADIARQRAWCAASLAHPLMSTRGSLARTQEHHNVQQLLADLNGLKRETNMASSPVPPPEVYMGKNISHARFDPGPSEPQLSLEKGYAQFVFQQGMKSDASNITGSSRSLGAHLLQDRSSSDMMGLGQPETIMVNSNANEKKEDGVSQLSNNRVPNSYRSRLFSSSGSGTQHRRGPLSMLRRHLGASLAAENRFGRASSPGAVLAGSGCRSSLSQVTVAAGCSSVAAEPVPYRPDLGVPEVPAAKEETIQGSRRVSLPG</sequence>
<evidence type="ECO:0008006" key="4">
    <source>
        <dbReference type="Google" id="ProtNLM"/>
    </source>
</evidence>
<dbReference type="Gene3D" id="3.50.50.60">
    <property type="entry name" value="FAD/NAD(P)-binding domain"/>
    <property type="match status" value="1"/>
</dbReference>
<feature type="region of interest" description="Disordered" evidence="1">
    <location>
        <begin position="568"/>
        <end position="605"/>
    </location>
</feature>
<organism evidence="2 3">
    <name type="scientific">Volvox africanus</name>
    <dbReference type="NCBI Taxonomy" id="51714"/>
    <lineage>
        <taxon>Eukaryota</taxon>
        <taxon>Viridiplantae</taxon>
        <taxon>Chlorophyta</taxon>
        <taxon>core chlorophytes</taxon>
        <taxon>Chlorophyceae</taxon>
        <taxon>CS clade</taxon>
        <taxon>Chlamydomonadales</taxon>
        <taxon>Volvocaceae</taxon>
        <taxon>Volvox</taxon>
    </lineage>
</organism>
<name>A0ABQ5S954_9CHLO</name>
<evidence type="ECO:0000313" key="2">
    <source>
        <dbReference type="EMBL" id="GLI66376.1"/>
    </source>
</evidence>
<reference evidence="2 3" key="1">
    <citation type="journal article" date="2023" name="IScience">
        <title>Expanded male sex-determining region conserved during the evolution of homothallism in the green alga Volvox.</title>
        <authorList>
            <person name="Yamamoto K."/>
            <person name="Matsuzaki R."/>
            <person name="Mahakham W."/>
            <person name="Heman W."/>
            <person name="Sekimoto H."/>
            <person name="Kawachi M."/>
            <person name="Minakuchi Y."/>
            <person name="Toyoda A."/>
            <person name="Nozaki H."/>
        </authorList>
    </citation>
    <scope>NUCLEOTIDE SEQUENCE [LARGE SCALE GENOMIC DNA]</scope>
    <source>
        <strain evidence="2 3">NIES-4468</strain>
    </source>
</reference>
<evidence type="ECO:0000256" key="1">
    <source>
        <dbReference type="SAM" id="MobiDB-lite"/>
    </source>
</evidence>
<feature type="compositionally biased region" description="Low complexity" evidence="1">
    <location>
        <begin position="586"/>
        <end position="598"/>
    </location>
</feature>
<accession>A0ABQ5S954</accession>
<keyword evidence="3" id="KW-1185">Reference proteome</keyword>
<dbReference type="Proteomes" id="UP001165090">
    <property type="component" value="Unassembled WGS sequence"/>
</dbReference>
<feature type="compositionally biased region" description="Low complexity" evidence="1">
    <location>
        <begin position="186"/>
        <end position="201"/>
    </location>
</feature>
<gene>
    <name evidence="2" type="ORF">VaNZ11_010135</name>
</gene>
<dbReference type="EMBL" id="BSDZ01000031">
    <property type="protein sequence ID" value="GLI66376.1"/>
    <property type="molecule type" value="Genomic_DNA"/>
</dbReference>
<dbReference type="InterPro" id="IPR036188">
    <property type="entry name" value="FAD/NAD-bd_sf"/>
</dbReference>
<feature type="region of interest" description="Disordered" evidence="1">
    <location>
        <begin position="658"/>
        <end position="688"/>
    </location>
</feature>
<comment type="caution">
    <text evidence="2">The sequence shown here is derived from an EMBL/GenBank/DDBJ whole genome shotgun (WGS) entry which is preliminary data.</text>
</comment>
<proteinExistence type="predicted"/>
<feature type="region of interest" description="Disordered" evidence="1">
    <location>
        <begin position="169"/>
        <end position="201"/>
    </location>
</feature>
<feature type="non-terminal residue" evidence="2">
    <location>
        <position position="688"/>
    </location>
</feature>